<dbReference type="AlphaFoldDB" id="A0A1H8F9F7"/>
<dbReference type="GO" id="GO:0016773">
    <property type="term" value="F:phosphotransferase activity, alcohol group as acceptor"/>
    <property type="evidence" value="ECO:0007669"/>
    <property type="project" value="UniProtKB-UniRule"/>
</dbReference>
<evidence type="ECO:0000313" key="2">
    <source>
        <dbReference type="EMBL" id="SEN28372.1"/>
    </source>
</evidence>
<dbReference type="Proteomes" id="UP000199459">
    <property type="component" value="Unassembled WGS sequence"/>
</dbReference>
<gene>
    <name evidence="1" type="primary">anmK</name>
    <name evidence="2" type="ORF">SAMN05216325_11263</name>
</gene>
<dbReference type="HAMAP" id="MF_01270">
    <property type="entry name" value="AnhMurNAc_kinase"/>
    <property type="match status" value="1"/>
</dbReference>
<keyword evidence="1" id="KW-0067">ATP-binding</keyword>
<accession>A0A1H8F9F7</accession>
<dbReference type="UniPathway" id="UPA00343"/>
<dbReference type="GO" id="GO:0006040">
    <property type="term" value="P:amino sugar metabolic process"/>
    <property type="evidence" value="ECO:0007669"/>
    <property type="project" value="InterPro"/>
</dbReference>
<dbReference type="GO" id="GO:0005524">
    <property type="term" value="F:ATP binding"/>
    <property type="evidence" value="ECO:0007669"/>
    <property type="project" value="UniProtKB-UniRule"/>
</dbReference>
<evidence type="ECO:0000313" key="3">
    <source>
        <dbReference type="Proteomes" id="UP000199459"/>
    </source>
</evidence>
<keyword evidence="1" id="KW-0547">Nucleotide-binding</keyword>
<sequence length="356" mass="38611">MSGTSLDGVDAVLVDFRSDRISLAKTFFLPYDDSLKSKLLALNHTDYDELNTSAMVSNRLAHVYAAAVKGLLKDSAVSPQEITAIGCHGQTIRHCPEIEKKYTIQLVNAALLAELTCISVVSDFRSRDLAAGGQGAPLVPAFHRAAFMSSSHRRVIVNIGGIANLTYLDPCGEVSGFDCGPGNILLDAWCQRHTGKNFDNNGDWAATGSVIPTLLDKLLSIDFFSLPPPKSTGRDLFNYKWLESHLRDELPEDVQATLIQLSTVSISQAIQTYYPNSNEIYLCGGGARNLHLVHHLKKLLSGIKVSLTDELGIPVDWVEASAFAWLARQTILRIPGNIPAVTGALGKRILGAVYPA</sequence>
<reference evidence="2 3" key="1">
    <citation type="submission" date="2016-10" db="EMBL/GenBank/DDBJ databases">
        <authorList>
            <person name="de Groot N.N."/>
        </authorList>
    </citation>
    <scope>NUCLEOTIDE SEQUENCE [LARGE SCALE GENOMIC DNA]</scope>
    <source>
        <strain evidence="2 3">Nm22</strain>
    </source>
</reference>
<dbReference type="NCBIfam" id="NF007139">
    <property type="entry name" value="PRK09585.1-3"/>
    <property type="match status" value="1"/>
</dbReference>
<dbReference type="STRING" id="917.SAMN05216326_10936"/>
<dbReference type="PANTHER" id="PTHR30605">
    <property type="entry name" value="ANHYDRO-N-ACETYLMURAMIC ACID KINASE"/>
    <property type="match status" value="1"/>
</dbReference>
<dbReference type="SUPFAM" id="SSF53067">
    <property type="entry name" value="Actin-like ATPase domain"/>
    <property type="match status" value="1"/>
</dbReference>
<keyword evidence="1" id="KW-0808">Transferase</keyword>
<proteinExistence type="inferred from homology"/>
<dbReference type="EMBL" id="FOCP01000012">
    <property type="protein sequence ID" value="SEN28372.1"/>
    <property type="molecule type" value="Genomic_DNA"/>
</dbReference>
<dbReference type="GO" id="GO:0016301">
    <property type="term" value="F:kinase activity"/>
    <property type="evidence" value="ECO:0007669"/>
    <property type="project" value="UniProtKB-KW"/>
</dbReference>
<dbReference type="Gene3D" id="3.30.420.40">
    <property type="match status" value="2"/>
</dbReference>
<protein>
    <recommendedName>
        <fullName evidence="1">Anhydro-N-acetylmuramic acid kinase</fullName>
        <ecNumber evidence="1">2.7.1.170</ecNumber>
    </recommendedName>
    <alternativeName>
        <fullName evidence="1">AnhMurNAc kinase</fullName>
    </alternativeName>
</protein>
<dbReference type="Pfam" id="PF03702">
    <property type="entry name" value="AnmK"/>
    <property type="match status" value="1"/>
</dbReference>
<keyword evidence="1" id="KW-0119">Carbohydrate metabolism</keyword>
<dbReference type="GO" id="GO:0009254">
    <property type="term" value="P:peptidoglycan turnover"/>
    <property type="evidence" value="ECO:0007669"/>
    <property type="project" value="UniProtKB-UniRule"/>
</dbReference>
<comment type="pathway">
    <text evidence="1">Cell wall biogenesis; peptidoglycan recycling.</text>
</comment>
<name>A0A1H8F9F7_9PROT</name>
<feature type="binding site" evidence="1">
    <location>
        <begin position="3"/>
        <end position="10"/>
    </location>
    <ligand>
        <name>ATP</name>
        <dbReference type="ChEBI" id="CHEBI:30616"/>
    </ligand>
</feature>
<comment type="similarity">
    <text evidence="1">Belongs to the anhydro-N-acetylmuramic acid kinase family.</text>
</comment>
<organism evidence="2 3">
    <name type="scientific">Nitrosomonas marina</name>
    <dbReference type="NCBI Taxonomy" id="917"/>
    <lineage>
        <taxon>Bacteria</taxon>
        <taxon>Pseudomonadati</taxon>
        <taxon>Pseudomonadota</taxon>
        <taxon>Betaproteobacteria</taxon>
        <taxon>Nitrosomonadales</taxon>
        <taxon>Nitrosomonadaceae</taxon>
        <taxon>Nitrosomonas</taxon>
    </lineage>
</organism>
<comment type="catalytic activity">
    <reaction evidence="1">
        <text>1,6-anhydro-N-acetyl-beta-muramate + ATP + H2O = N-acetyl-D-muramate 6-phosphate + ADP + H(+)</text>
        <dbReference type="Rhea" id="RHEA:24952"/>
        <dbReference type="ChEBI" id="CHEBI:15377"/>
        <dbReference type="ChEBI" id="CHEBI:15378"/>
        <dbReference type="ChEBI" id="CHEBI:30616"/>
        <dbReference type="ChEBI" id="CHEBI:58690"/>
        <dbReference type="ChEBI" id="CHEBI:58722"/>
        <dbReference type="ChEBI" id="CHEBI:456216"/>
        <dbReference type="EC" id="2.7.1.170"/>
    </reaction>
</comment>
<dbReference type="EC" id="2.7.1.170" evidence="1"/>
<dbReference type="InterPro" id="IPR005338">
    <property type="entry name" value="Anhydro_N_Ac-Mur_kinase"/>
</dbReference>
<keyword evidence="1 2" id="KW-0418">Kinase</keyword>
<dbReference type="UniPathway" id="UPA00544"/>
<dbReference type="GO" id="GO:0097175">
    <property type="term" value="P:1,6-anhydro-N-acetyl-beta-muramic acid catabolic process"/>
    <property type="evidence" value="ECO:0007669"/>
    <property type="project" value="UniProtKB-UniRule"/>
</dbReference>
<comment type="function">
    <text evidence="1">Catalyzes the specific phosphorylation of 1,6-anhydro-N-acetylmuramic acid (anhMurNAc) with the simultaneous cleavage of the 1,6-anhydro ring, generating MurNAc-6-P. Is required for the utilization of anhMurNAc either imported from the medium or derived from its own cell wall murein, and thus plays a role in cell wall recycling.</text>
</comment>
<evidence type="ECO:0000256" key="1">
    <source>
        <dbReference type="HAMAP-Rule" id="MF_01270"/>
    </source>
</evidence>
<dbReference type="PANTHER" id="PTHR30605:SF0">
    <property type="entry name" value="ANHYDRO-N-ACETYLMURAMIC ACID KINASE"/>
    <property type="match status" value="1"/>
</dbReference>
<dbReference type="InterPro" id="IPR043129">
    <property type="entry name" value="ATPase_NBD"/>
</dbReference>
<comment type="pathway">
    <text evidence="1">Amino-sugar metabolism; 1,6-anhydro-N-acetylmuramate degradation.</text>
</comment>
<dbReference type="CDD" id="cd24050">
    <property type="entry name" value="ASKHA_NBD_ANMK"/>
    <property type="match status" value="1"/>
</dbReference>